<comment type="similarity">
    <text evidence="2">Belongs to the RRG9 family.</text>
</comment>
<feature type="non-terminal residue" evidence="4">
    <location>
        <position position="55"/>
    </location>
</feature>
<dbReference type="STRING" id="1522189.A0A316VTE2"/>
<evidence type="ECO:0000313" key="5">
    <source>
        <dbReference type="Proteomes" id="UP000245783"/>
    </source>
</evidence>
<dbReference type="Proteomes" id="UP000245783">
    <property type="component" value="Unassembled WGS sequence"/>
</dbReference>
<dbReference type="EMBL" id="KZ819422">
    <property type="protein sequence ID" value="PWN40308.1"/>
    <property type="molecule type" value="Genomic_DNA"/>
</dbReference>
<dbReference type="GO" id="GO:0005634">
    <property type="term" value="C:nucleus"/>
    <property type="evidence" value="ECO:0007669"/>
    <property type="project" value="TreeGrafter"/>
</dbReference>
<dbReference type="OrthoDB" id="5578174at2759"/>
<evidence type="ECO:0000256" key="3">
    <source>
        <dbReference type="ARBA" id="ARBA00013566"/>
    </source>
</evidence>
<comment type="function">
    <text evidence="1">Required for respiratory activity and maintenance and expression of the mitochondrial genome.</text>
</comment>
<feature type="non-terminal residue" evidence="4">
    <location>
        <position position="1"/>
    </location>
</feature>
<accession>A0A316VTE2</accession>
<dbReference type="Pfam" id="PF06413">
    <property type="entry name" value="Neugrin"/>
    <property type="match status" value="1"/>
</dbReference>
<dbReference type="PANTHER" id="PTHR13475">
    <property type="entry name" value="NEUGRIN"/>
    <property type="match status" value="1"/>
</dbReference>
<protein>
    <recommendedName>
        <fullName evidence="3">Required for respiratory growth protein 9, mitochondrial</fullName>
    </recommendedName>
</protein>
<organism evidence="4 5">
    <name type="scientific">Ceraceosorus guamensis</name>
    <dbReference type="NCBI Taxonomy" id="1522189"/>
    <lineage>
        <taxon>Eukaryota</taxon>
        <taxon>Fungi</taxon>
        <taxon>Dikarya</taxon>
        <taxon>Basidiomycota</taxon>
        <taxon>Ustilaginomycotina</taxon>
        <taxon>Exobasidiomycetes</taxon>
        <taxon>Ceraceosorales</taxon>
        <taxon>Ceraceosoraceae</taxon>
        <taxon>Ceraceosorus</taxon>
    </lineage>
</organism>
<keyword evidence="5" id="KW-1185">Reference proteome</keyword>
<evidence type="ECO:0000313" key="4">
    <source>
        <dbReference type="EMBL" id="PWN40308.1"/>
    </source>
</evidence>
<reference evidence="4 5" key="1">
    <citation type="journal article" date="2018" name="Mol. Biol. Evol.">
        <title>Broad Genomic Sampling Reveals a Smut Pathogenic Ancestry of the Fungal Clade Ustilaginomycotina.</title>
        <authorList>
            <person name="Kijpornyongpan T."/>
            <person name="Mondo S.J."/>
            <person name="Barry K."/>
            <person name="Sandor L."/>
            <person name="Lee J."/>
            <person name="Lipzen A."/>
            <person name="Pangilinan J."/>
            <person name="LaButti K."/>
            <person name="Hainaut M."/>
            <person name="Henrissat B."/>
            <person name="Grigoriev I.V."/>
            <person name="Spatafora J.W."/>
            <person name="Aime M.C."/>
        </authorList>
    </citation>
    <scope>NUCLEOTIDE SEQUENCE [LARGE SCALE GENOMIC DNA]</scope>
    <source>
        <strain evidence="4 5">MCA 4658</strain>
    </source>
</reference>
<gene>
    <name evidence="4" type="ORF">IE81DRAFT_282274</name>
</gene>
<dbReference type="InterPro" id="IPR010487">
    <property type="entry name" value="NGRN/Rrg9"/>
</dbReference>
<name>A0A316VTE2_9BASI</name>
<proteinExistence type="inferred from homology"/>
<dbReference type="AlphaFoldDB" id="A0A316VTE2"/>
<evidence type="ECO:0000256" key="1">
    <source>
        <dbReference type="ARBA" id="ARBA00003548"/>
    </source>
</evidence>
<dbReference type="InParanoid" id="A0A316VTE2"/>
<dbReference type="PANTHER" id="PTHR13475:SF3">
    <property type="entry name" value="NEUGRIN"/>
    <property type="match status" value="1"/>
</dbReference>
<evidence type="ECO:0000256" key="2">
    <source>
        <dbReference type="ARBA" id="ARBA00010895"/>
    </source>
</evidence>
<dbReference type="RefSeq" id="XP_025367468.1">
    <property type="nucleotide sequence ID" value="XM_025511530.1"/>
</dbReference>
<dbReference type="GeneID" id="37033400"/>
<sequence length="55" mass="6508">WQPRRIISREAQDGLKMLAENDPQLWTAETLAAQFRISKDAVRRILNSKWKVSRE</sequence>